<dbReference type="GO" id="GO:0006635">
    <property type="term" value="P:fatty acid beta-oxidation"/>
    <property type="evidence" value="ECO:0007669"/>
    <property type="project" value="TreeGrafter"/>
</dbReference>
<dbReference type="RefSeq" id="WP_036523055.1">
    <property type="nucleotide sequence ID" value="NZ_CP017075.1"/>
</dbReference>
<dbReference type="InterPro" id="IPR001753">
    <property type="entry name" value="Enoyl-CoA_hydra/iso"/>
</dbReference>
<dbReference type="PANTHER" id="PTHR11941">
    <property type="entry name" value="ENOYL-COA HYDRATASE-RELATED"/>
    <property type="match status" value="1"/>
</dbReference>
<dbReference type="PANTHER" id="PTHR11941:SF133">
    <property type="entry name" value="1,2-EPOXYPHENYLACETYL-COA ISOMERASE"/>
    <property type="match status" value="1"/>
</dbReference>
<dbReference type="STRING" id="158500.BES08_03590"/>
<dbReference type="Gene3D" id="1.10.12.10">
    <property type="entry name" value="Lyase 2-enoyl-coa Hydratase, Chain A, domain 2"/>
    <property type="match status" value="1"/>
</dbReference>
<dbReference type="eggNOG" id="COG1024">
    <property type="taxonomic scope" value="Bacteria"/>
</dbReference>
<evidence type="ECO:0000313" key="4">
    <source>
        <dbReference type="EMBL" id="EZP84943.1"/>
    </source>
</evidence>
<dbReference type="InterPro" id="IPR029045">
    <property type="entry name" value="ClpP/crotonase-like_dom_sf"/>
</dbReference>
<sequence length="267" mass="27860">MSDAVLYEIDEEGIVLLTLNRPELRNPISDAEVIEALLAALARLETDPQARVAILTGAGKGFSSGGNINEMKPGGTLNAGSPAATRLSYKRGIQRLPLAFAALEVPIIAAVNGAAMGAGCDLTCMCDLRIAGESAKFAESFVKLGLIAGDGGSWLLPRVIGWSKAAEMALTGDPIDAAEALACGLVSRVVPDGELLDAARALARRIAANPPHAVRMTKRLLWEGRRADLATLLEMASAMQAAAHATADHEEAVAAFLAKRPPQFKGS</sequence>
<protein>
    <submittedName>
        <fullName evidence="4">Enoyl-CoA hydratase</fullName>
        <ecNumber evidence="4">4.2.1.17</ecNumber>
    </submittedName>
</protein>
<reference evidence="6" key="3">
    <citation type="journal article" date="2017" name="J. Biotechnol.">
        <title>Complete genome sequence of Novosphingobium resinovorum SA1, a versatile xenobiotic-degrading bacterium capable of utilizing sulfanilic acid.</title>
        <authorList>
            <person name="Hegedus B."/>
            <person name="Kos P.B."/>
            <person name="Balint B."/>
            <person name="Maroti G."/>
            <person name="Gan H.M."/>
            <person name="Perei K."/>
            <person name="Rakhely G."/>
        </authorList>
    </citation>
    <scope>NUCLEOTIDE SEQUENCE [LARGE SCALE GENOMIC DNA]</scope>
    <source>
        <strain evidence="6">SA1</strain>
    </source>
</reference>
<dbReference type="EMBL" id="JFYZ01000001">
    <property type="protein sequence ID" value="EZP84943.1"/>
    <property type="molecule type" value="Genomic_DNA"/>
</dbReference>
<evidence type="ECO:0000256" key="1">
    <source>
        <dbReference type="ARBA" id="ARBA00005254"/>
    </source>
</evidence>
<keyword evidence="6" id="KW-1185">Reference proteome</keyword>
<evidence type="ECO:0000256" key="2">
    <source>
        <dbReference type="ARBA" id="ARBA00023239"/>
    </source>
</evidence>
<dbReference type="PATRIC" id="fig|158500.4.peg.725"/>
<name>A0A031K7H3_9SPHN</name>
<evidence type="ECO:0000313" key="6">
    <source>
        <dbReference type="Proteomes" id="UP000094626"/>
    </source>
</evidence>
<reference evidence="3" key="2">
    <citation type="submission" date="2016-08" db="EMBL/GenBank/DDBJ databases">
        <authorList>
            <person name="Seilhamer J.J."/>
        </authorList>
    </citation>
    <scope>NUCLEOTIDE SEQUENCE [LARGE SCALE GENOMIC DNA]</scope>
    <source>
        <strain evidence="3">SA1</strain>
    </source>
</reference>
<dbReference type="OrthoDB" id="5730382at2"/>
<dbReference type="GO" id="GO:0004300">
    <property type="term" value="F:enoyl-CoA hydratase activity"/>
    <property type="evidence" value="ECO:0007669"/>
    <property type="project" value="UniProtKB-EC"/>
</dbReference>
<dbReference type="EC" id="4.2.1.17" evidence="4"/>
<dbReference type="Proteomes" id="UP000094626">
    <property type="component" value="Chromosome"/>
</dbReference>
<dbReference type="CDD" id="cd06558">
    <property type="entry name" value="crotonase-like"/>
    <property type="match status" value="1"/>
</dbReference>
<evidence type="ECO:0000313" key="5">
    <source>
        <dbReference type="Proteomes" id="UP000024329"/>
    </source>
</evidence>
<dbReference type="Gene3D" id="3.90.226.10">
    <property type="entry name" value="2-enoyl-CoA Hydratase, Chain A, domain 1"/>
    <property type="match status" value="1"/>
</dbReference>
<reference evidence="4 5" key="1">
    <citation type="submission" date="2014-03" db="EMBL/GenBank/DDBJ databases">
        <title>Whole genome sequence of Novosphingobium resinovorum KF1.</title>
        <authorList>
            <person name="Gan H.M."/>
            <person name="Gan H.Y."/>
            <person name="Chew T.H."/>
            <person name="Savka M.A."/>
        </authorList>
    </citation>
    <scope>NUCLEOTIDE SEQUENCE [LARGE SCALE GENOMIC DNA]</scope>
    <source>
        <strain evidence="4 5">KF1</strain>
    </source>
</reference>
<comment type="similarity">
    <text evidence="1">Belongs to the enoyl-CoA hydratase/isomerase family.</text>
</comment>
<evidence type="ECO:0000313" key="3">
    <source>
        <dbReference type="EMBL" id="AOR75934.1"/>
    </source>
</evidence>
<proteinExistence type="inferred from homology"/>
<dbReference type="InterPro" id="IPR014748">
    <property type="entry name" value="Enoyl-CoA_hydra_C"/>
</dbReference>
<dbReference type="EMBL" id="CP017075">
    <property type="protein sequence ID" value="AOR75934.1"/>
    <property type="molecule type" value="Genomic_DNA"/>
</dbReference>
<dbReference type="AlphaFoldDB" id="A0A031K7H3"/>
<accession>A0A031K7H3</accession>
<keyword evidence="2 4" id="KW-0456">Lyase</keyword>
<dbReference type="NCBIfam" id="NF006699">
    <property type="entry name" value="PRK09245.1"/>
    <property type="match status" value="1"/>
</dbReference>
<organism evidence="4 5">
    <name type="scientific">Novosphingobium resinovorum</name>
    <dbReference type="NCBI Taxonomy" id="158500"/>
    <lineage>
        <taxon>Bacteria</taxon>
        <taxon>Pseudomonadati</taxon>
        <taxon>Pseudomonadota</taxon>
        <taxon>Alphaproteobacteria</taxon>
        <taxon>Sphingomonadales</taxon>
        <taxon>Sphingomonadaceae</taxon>
        <taxon>Novosphingobium</taxon>
    </lineage>
</organism>
<dbReference type="Proteomes" id="UP000024329">
    <property type="component" value="Unassembled WGS sequence"/>
</dbReference>
<dbReference type="KEGG" id="nre:BES08_03590"/>
<dbReference type="SUPFAM" id="SSF52096">
    <property type="entry name" value="ClpP/crotonase"/>
    <property type="match status" value="1"/>
</dbReference>
<dbReference type="Pfam" id="PF00378">
    <property type="entry name" value="ECH_1"/>
    <property type="match status" value="1"/>
</dbReference>
<gene>
    <name evidence="3" type="ORF">BES08_03590</name>
    <name evidence="4" type="ORF">BV97_00706</name>
</gene>